<dbReference type="AlphaFoldDB" id="A0A117EG13"/>
<evidence type="ECO:0000313" key="3">
    <source>
        <dbReference type="Proteomes" id="UP000067448"/>
    </source>
</evidence>
<reference evidence="3" key="1">
    <citation type="submission" date="2015-11" db="EMBL/GenBank/DDBJ databases">
        <authorList>
            <consortium name="Cross-ministerial Strategic Innovation Promotion Program (SIP) consortium"/>
            <person name="Tomihama T."/>
            <person name="Ikenaga M."/>
            <person name="Sakai M."/>
            <person name="Okubo T."/>
            <person name="Ikeda S."/>
        </authorList>
    </citation>
    <scope>NUCLEOTIDE SEQUENCE [LARGE SCALE GENOMIC DNA]</scope>
    <source>
        <strain evidence="3">S58</strain>
    </source>
</reference>
<reference evidence="2 3" key="2">
    <citation type="journal article" date="2016" name="Genome Announc.">
        <title>Draft Genome Sequences of Streptomyces scabiei S58, Streptomyces turgidiscabies T45, and Streptomyces acidiscabies a10, the Pathogens of Potato Common Scab, Isolated in Japan.</title>
        <authorList>
            <person name="Tomihama T."/>
            <person name="Nishi Y."/>
            <person name="Sakai M."/>
            <person name="Ikenaga M."/>
            <person name="Okubo T."/>
            <person name="Ikeda S."/>
        </authorList>
    </citation>
    <scope>NUCLEOTIDE SEQUENCE [LARGE SCALE GENOMIC DNA]</scope>
    <source>
        <strain evidence="2 3">S58</strain>
    </source>
</reference>
<accession>A0A117EG13</accession>
<feature type="compositionally biased region" description="Basic residues" evidence="1">
    <location>
        <begin position="202"/>
        <end position="217"/>
    </location>
</feature>
<dbReference type="EMBL" id="BCMM01000041">
    <property type="protein sequence ID" value="GAQ66427.1"/>
    <property type="molecule type" value="Genomic_DNA"/>
</dbReference>
<proteinExistence type="predicted"/>
<name>A0A117EG13_STRSC</name>
<gene>
    <name evidence="2" type="ORF">SsS58_06858</name>
</gene>
<protein>
    <submittedName>
        <fullName evidence="2">Uncharacterized protein</fullName>
    </submittedName>
</protein>
<reference evidence="3" key="3">
    <citation type="submission" date="2016-02" db="EMBL/GenBank/DDBJ databases">
        <title>Draft genome of pathogenic Streptomyces sp. in Japan.</title>
        <authorList>
            <person name="Tomihama T."/>
            <person name="Ikenaga M."/>
            <person name="Sakai M."/>
            <person name="Okubo T."/>
            <person name="Ikeda S."/>
        </authorList>
    </citation>
    <scope>NUCLEOTIDE SEQUENCE [LARGE SCALE GENOMIC DNA]</scope>
    <source>
        <strain evidence="3">S58</strain>
    </source>
</reference>
<dbReference type="Proteomes" id="UP000067448">
    <property type="component" value="Unassembled WGS sequence"/>
</dbReference>
<feature type="compositionally biased region" description="Basic and acidic residues" evidence="1">
    <location>
        <begin position="78"/>
        <end position="87"/>
    </location>
</feature>
<evidence type="ECO:0000313" key="2">
    <source>
        <dbReference type="EMBL" id="GAQ66427.1"/>
    </source>
</evidence>
<organism evidence="2 3">
    <name type="scientific">Streptomyces scabiei</name>
    <dbReference type="NCBI Taxonomy" id="1930"/>
    <lineage>
        <taxon>Bacteria</taxon>
        <taxon>Bacillati</taxon>
        <taxon>Actinomycetota</taxon>
        <taxon>Actinomycetes</taxon>
        <taxon>Kitasatosporales</taxon>
        <taxon>Streptomycetaceae</taxon>
        <taxon>Streptomyces</taxon>
    </lineage>
</organism>
<sequence length="251" mass="26007">MEIGEPRNPLTNRASRAPRFQEAGSATVRSGSRGAPGLRQSVLDPAGRPHEGGAVLARPPRERYGRIASLGTGTNRCGRSETVRDRGGPGATPAVPRHRGVHETASTRRRPRDGGASGTADRGTASGATGEDGVPGSRRTLMPKTSWTCAARRVRPPAGGGRAPGRAPETDRSRAGGSVEAHAQSAGRMPDAPGHAVAPTRRSCRRNGRLPAGHRPRSERSATAGARVPEAGGQSVEAPTRSMPSRSAKSV</sequence>
<evidence type="ECO:0000256" key="1">
    <source>
        <dbReference type="SAM" id="MobiDB-lite"/>
    </source>
</evidence>
<feature type="region of interest" description="Disordered" evidence="1">
    <location>
        <begin position="1"/>
        <end position="251"/>
    </location>
</feature>
<comment type="caution">
    <text evidence="2">The sequence shown here is derived from an EMBL/GenBank/DDBJ whole genome shotgun (WGS) entry which is preliminary data.</text>
</comment>
<feature type="compositionally biased region" description="Polar residues" evidence="1">
    <location>
        <begin position="242"/>
        <end position="251"/>
    </location>
</feature>